<name>D5UTU8_TSUPD</name>
<protein>
    <submittedName>
        <fullName evidence="1">Uncharacterized protein</fullName>
    </submittedName>
</protein>
<keyword evidence="2" id="KW-1185">Reference proteome</keyword>
<dbReference type="KEGG" id="tpr:Tpau_0816"/>
<dbReference type="STRING" id="521096.Tpau_0816"/>
<organism evidence="1 2">
    <name type="scientific">Tsukamurella paurometabola (strain ATCC 8368 / DSM 20162 / CCUG 35730 / CIP 100753 / JCM 10117 / KCTC 9821 / NBRC 16120 / NCIMB 702349 / NCTC 13040)</name>
    <name type="common">Corynebacterium paurometabolum</name>
    <dbReference type="NCBI Taxonomy" id="521096"/>
    <lineage>
        <taxon>Bacteria</taxon>
        <taxon>Bacillati</taxon>
        <taxon>Actinomycetota</taxon>
        <taxon>Actinomycetes</taxon>
        <taxon>Mycobacteriales</taxon>
        <taxon>Tsukamurellaceae</taxon>
        <taxon>Tsukamurella</taxon>
    </lineage>
</organism>
<accession>D5UTU8</accession>
<reference evidence="2" key="1">
    <citation type="submission" date="2010-03" db="EMBL/GenBank/DDBJ databases">
        <title>The complete chromosome of Tsukamurella paurometabola DSM 20162.</title>
        <authorList>
            <consortium name="US DOE Joint Genome Institute (JGI-PGF)"/>
            <person name="Lucas S."/>
            <person name="Copeland A."/>
            <person name="Lapidus A."/>
            <person name="Glavina del Rio T."/>
            <person name="Dalin E."/>
            <person name="Tice H."/>
            <person name="Bruce D."/>
            <person name="Goodwin L."/>
            <person name="Pitluck S."/>
            <person name="Kyrpides N."/>
            <person name="Mavromatis K."/>
            <person name="Ivanova N."/>
            <person name="Mikhailova N."/>
            <person name="Munk A.C."/>
            <person name="Brettin T."/>
            <person name="Detter J.C."/>
            <person name="Tapia R."/>
            <person name="Han C."/>
            <person name="Larimer F."/>
            <person name="Land M."/>
            <person name="Hauser L."/>
            <person name="Markowitz V."/>
            <person name="Cheng J.-F."/>
            <person name="Hugenholtz P."/>
            <person name="Woyke T."/>
            <person name="Wu D."/>
            <person name="Jando M."/>
            <person name="Brambilla E."/>
            <person name="Klenk H.-P."/>
            <person name="Eisen J.A."/>
        </authorList>
    </citation>
    <scope>NUCLEOTIDE SEQUENCE [LARGE SCALE GENOMIC DNA]</scope>
    <source>
        <strain evidence="2">ATCC 8368 / DSM 20162 / CCUG 35730 / CIP 100753 / JCM 10117 / KCTC 9821 / NBRC 16120 / NCIMB 702349 / NCTC 13040</strain>
    </source>
</reference>
<proteinExistence type="predicted"/>
<sequence>MSETTNDKKKAGYVDNGWPAAEGDHAVSEFAAPLVGALSPFGDVAFPQAHIPYVHPSTRINR</sequence>
<dbReference type="AlphaFoldDB" id="D5UTU8"/>
<dbReference type="RefSeq" id="WP_013125493.1">
    <property type="nucleotide sequence ID" value="NC_014158.1"/>
</dbReference>
<dbReference type="HOGENOM" id="CLU_186062_2_0_11"/>
<gene>
    <name evidence="1" type="ordered locus">Tpau_0816</name>
</gene>
<dbReference type="EMBL" id="CP001966">
    <property type="protein sequence ID" value="ADG77452.1"/>
    <property type="molecule type" value="Genomic_DNA"/>
</dbReference>
<reference evidence="1 2" key="2">
    <citation type="journal article" date="2011" name="Stand. Genomic Sci.">
        <title>Complete genome sequence of Tsukamurella paurometabola type strain (no. 33).</title>
        <authorList>
            <person name="Munk A.C."/>
            <person name="Lapidus A."/>
            <person name="Lucas S."/>
            <person name="Nolan M."/>
            <person name="Tice H."/>
            <person name="Cheng J.F."/>
            <person name="Del Rio T.G."/>
            <person name="Goodwin L."/>
            <person name="Pitluck S."/>
            <person name="Liolios K."/>
            <person name="Huntemann M."/>
            <person name="Ivanova N."/>
            <person name="Mavromatis K."/>
            <person name="Mikhailova N."/>
            <person name="Pati A."/>
            <person name="Chen A."/>
            <person name="Palaniappan K."/>
            <person name="Tapia R."/>
            <person name="Han C."/>
            <person name="Land M."/>
            <person name="Hauser L."/>
            <person name="Chang Y.J."/>
            <person name="Jeffries C.D."/>
            <person name="Brettin T."/>
            <person name="Yasawong M."/>
            <person name="Brambilla E.M."/>
            <person name="Rohde M."/>
            <person name="Sikorski J."/>
            <person name="Goker M."/>
            <person name="Detter J.C."/>
            <person name="Woyke T."/>
            <person name="Bristow J."/>
            <person name="Eisen J.A."/>
            <person name="Markowitz V."/>
            <person name="Hugenholtz P."/>
            <person name="Kyrpides N.C."/>
            <person name="Klenk H.P."/>
        </authorList>
    </citation>
    <scope>NUCLEOTIDE SEQUENCE [LARGE SCALE GENOMIC DNA]</scope>
    <source>
        <strain evidence="2">ATCC 8368 / DSM 20162 / CCUG 35730 / CIP 100753 / JCM 10117 / KCTC 9821 / NBRC 16120 / NCIMB 702349 / NCTC 13040</strain>
    </source>
</reference>
<dbReference type="Proteomes" id="UP000001213">
    <property type="component" value="Chromosome"/>
</dbReference>
<evidence type="ECO:0000313" key="2">
    <source>
        <dbReference type="Proteomes" id="UP000001213"/>
    </source>
</evidence>
<evidence type="ECO:0000313" key="1">
    <source>
        <dbReference type="EMBL" id="ADG77452.1"/>
    </source>
</evidence>